<name>A0A0A0I7J0_CLONO</name>
<keyword evidence="1" id="KW-1133">Transmembrane helix</keyword>
<sequence>MIENKNFCNTIILFLKCYIVIFILGFLLPEAIGFLLRTFRNNCSTYNNSTFVFNLVNENESILWYYKYIVNMYFSL</sequence>
<dbReference type="Proteomes" id="UP000030012">
    <property type="component" value="Unassembled WGS sequence"/>
</dbReference>
<dbReference type="AlphaFoldDB" id="A0A0A0I7J0"/>
<accession>A0A0A0I7J0</accession>
<evidence type="ECO:0000313" key="2">
    <source>
        <dbReference type="EMBL" id="KGM95625.1"/>
    </source>
</evidence>
<gene>
    <name evidence="2" type="ORF">Z968_08585</name>
</gene>
<evidence type="ECO:0000256" key="1">
    <source>
        <dbReference type="SAM" id="Phobius"/>
    </source>
</evidence>
<proteinExistence type="predicted"/>
<dbReference type="OrthoDB" id="9880443at2"/>
<dbReference type="RefSeq" id="WP_039255629.1">
    <property type="nucleotide sequence ID" value="NZ_JENJ01000035.1"/>
</dbReference>
<keyword evidence="1" id="KW-0472">Membrane</keyword>
<protein>
    <submittedName>
        <fullName evidence="2">Uncharacterized protein</fullName>
    </submittedName>
</protein>
<dbReference type="EMBL" id="JENJ01000035">
    <property type="protein sequence ID" value="KGM95625.1"/>
    <property type="molecule type" value="Genomic_DNA"/>
</dbReference>
<comment type="caution">
    <text evidence="2">The sequence shown here is derived from an EMBL/GenBank/DDBJ whole genome shotgun (WGS) entry which is preliminary data.</text>
</comment>
<keyword evidence="1" id="KW-0812">Transmembrane</keyword>
<organism evidence="2 3">
    <name type="scientific">Clostridium novyi A str. 4552</name>
    <dbReference type="NCBI Taxonomy" id="1444289"/>
    <lineage>
        <taxon>Bacteria</taxon>
        <taxon>Bacillati</taxon>
        <taxon>Bacillota</taxon>
        <taxon>Clostridia</taxon>
        <taxon>Eubacteriales</taxon>
        <taxon>Clostridiaceae</taxon>
        <taxon>Clostridium</taxon>
    </lineage>
</organism>
<evidence type="ECO:0000313" key="3">
    <source>
        <dbReference type="Proteomes" id="UP000030012"/>
    </source>
</evidence>
<feature type="transmembrane region" description="Helical" evidence="1">
    <location>
        <begin position="12"/>
        <end position="36"/>
    </location>
</feature>
<reference evidence="2 3" key="1">
    <citation type="submission" date="2014-01" db="EMBL/GenBank/DDBJ databases">
        <title>Plasmidome dynamics in the species complex Clostridium novyi sensu lato converts strains of independent lineages into distinctly different pathogens.</title>
        <authorList>
            <person name="Skarin H."/>
            <person name="Segerman B."/>
        </authorList>
    </citation>
    <scope>NUCLEOTIDE SEQUENCE [LARGE SCALE GENOMIC DNA]</scope>
    <source>
        <strain evidence="2 3">4552</strain>
    </source>
</reference>